<feature type="region of interest" description="Disordered" evidence="1">
    <location>
        <begin position="324"/>
        <end position="343"/>
    </location>
</feature>
<proteinExistence type="predicted"/>
<evidence type="ECO:0000313" key="3">
    <source>
        <dbReference type="Proteomes" id="UP000054558"/>
    </source>
</evidence>
<accession>A0A1Y1HQY4</accession>
<dbReference type="InterPro" id="IPR016024">
    <property type="entry name" value="ARM-type_fold"/>
</dbReference>
<reference evidence="2 3" key="1">
    <citation type="journal article" date="2014" name="Nat. Commun.">
        <title>Klebsormidium flaccidum genome reveals primary factors for plant terrestrial adaptation.</title>
        <authorList>
            <person name="Hori K."/>
            <person name="Maruyama F."/>
            <person name="Fujisawa T."/>
            <person name="Togashi T."/>
            <person name="Yamamoto N."/>
            <person name="Seo M."/>
            <person name="Sato S."/>
            <person name="Yamada T."/>
            <person name="Mori H."/>
            <person name="Tajima N."/>
            <person name="Moriyama T."/>
            <person name="Ikeuchi M."/>
            <person name="Watanabe M."/>
            <person name="Wada H."/>
            <person name="Kobayashi K."/>
            <person name="Saito M."/>
            <person name="Masuda T."/>
            <person name="Sasaki-Sekimoto Y."/>
            <person name="Mashiguchi K."/>
            <person name="Awai K."/>
            <person name="Shimojima M."/>
            <person name="Masuda S."/>
            <person name="Iwai M."/>
            <person name="Nobusawa T."/>
            <person name="Narise T."/>
            <person name="Kondo S."/>
            <person name="Saito H."/>
            <person name="Sato R."/>
            <person name="Murakawa M."/>
            <person name="Ihara Y."/>
            <person name="Oshima-Yamada Y."/>
            <person name="Ohtaka K."/>
            <person name="Satoh M."/>
            <person name="Sonobe K."/>
            <person name="Ishii M."/>
            <person name="Ohtani R."/>
            <person name="Kanamori-Sato M."/>
            <person name="Honoki R."/>
            <person name="Miyazaki D."/>
            <person name="Mochizuki H."/>
            <person name="Umetsu J."/>
            <person name="Higashi K."/>
            <person name="Shibata D."/>
            <person name="Kamiya Y."/>
            <person name="Sato N."/>
            <person name="Nakamura Y."/>
            <person name="Tabata S."/>
            <person name="Ida S."/>
            <person name="Kurokawa K."/>
            <person name="Ohta H."/>
        </authorList>
    </citation>
    <scope>NUCLEOTIDE SEQUENCE [LARGE SCALE GENOMIC DNA]</scope>
    <source>
        <strain evidence="2 3">NIES-2285</strain>
    </source>
</reference>
<dbReference type="SUPFAM" id="SSF48371">
    <property type="entry name" value="ARM repeat"/>
    <property type="match status" value="1"/>
</dbReference>
<sequence>MVPTKGRALSAGLAAYVLEQGVLDAVRKILKAAQTEGDFYVLPKIRSQDELNRTKYFVVSKVDICFGLLHVLILDTRTARFVLKGIPDLIRFLEGAYYSLPAVSPVRDSDFVLGSAYLEGVRDDDRLSSLEVLVSLASYSDRAKENLCSRKVLLHRILRDCMTERDFFSRVLECTLHCFSNLSTTCDLSEYLSEIIGVVLKTLAETQTAGLIFMAIHLFASIVQHGQVEAVVCKLHELAGSGRVEHLFPALFALAACPALDGKTKLQVSTLLGSLNKHFNRTILEERPTEPLTPTQQEKLEKLVRSLPGAMVRREQLREIFAAHESETSSQEAASPSSGTQSSLFQKTIDTPLDSVPDKAHVSYIPAGDLDAHNRPCRKCSRASCSNVESTSCEFKVCSGCRLTIYCSRECQKIA</sequence>
<protein>
    <recommendedName>
        <fullName evidence="4">MYND-type domain-containing protein</fullName>
    </recommendedName>
</protein>
<evidence type="ECO:0000313" key="2">
    <source>
        <dbReference type="EMBL" id="GAQ81044.1"/>
    </source>
</evidence>
<organism evidence="2 3">
    <name type="scientific">Klebsormidium nitens</name>
    <name type="common">Green alga</name>
    <name type="synonym">Ulothrix nitens</name>
    <dbReference type="NCBI Taxonomy" id="105231"/>
    <lineage>
        <taxon>Eukaryota</taxon>
        <taxon>Viridiplantae</taxon>
        <taxon>Streptophyta</taxon>
        <taxon>Klebsormidiophyceae</taxon>
        <taxon>Klebsormidiales</taxon>
        <taxon>Klebsormidiaceae</taxon>
        <taxon>Klebsormidium</taxon>
    </lineage>
</organism>
<dbReference type="AlphaFoldDB" id="A0A1Y1HQY4"/>
<evidence type="ECO:0000256" key="1">
    <source>
        <dbReference type="SAM" id="MobiDB-lite"/>
    </source>
</evidence>
<gene>
    <name evidence="2" type="ORF">KFL_000690230</name>
</gene>
<dbReference type="EMBL" id="DF237018">
    <property type="protein sequence ID" value="GAQ81044.1"/>
    <property type="molecule type" value="Genomic_DNA"/>
</dbReference>
<evidence type="ECO:0008006" key="4">
    <source>
        <dbReference type="Google" id="ProtNLM"/>
    </source>
</evidence>
<dbReference type="Proteomes" id="UP000054558">
    <property type="component" value="Unassembled WGS sequence"/>
</dbReference>
<name>A0A1Y1HQY4_KLENI</name>
<feature type="compositionally biased region" description="Polar residues" evidence="1">
    <location>
        <begin position="328"/>
        <end position="343"/>
    </location>
</feature>
<dbReference type="OrthoDB" id="432970at2759"/>
<keyword evidence="3" id="KW-1185">Reference proteome</keyword>